<feature type="transmembrane region" description="Helical" evidence="2">
    <location>
        <begin position="12"/>
        <end position="30"/>
    </location>
</feature>
<protein>
    <submittedName>
        <fullName evidence="3">Uncharacterized protein</fullName>
    </submittedName>
</protein>
<keyword evidence="2" id="KW-0812">Transmembrane</keyword>
<organism evidence="3 4">
    <name type="scientific">Bacillus paralicheniformis</name>
    <dbReference type="NCBI Taxonomy" id="1648923"/>
    <lineage>
        <taxon>Bacteria</taxon>
        <taxon>Bacillati</taxon>
        <taxon>Bacillota</taxon>
        <taxon>Bacilli</taxon>
        <taxon>Bacillales</taxon>
        <taxon>Bacillaceae</taxon>
        <taxon>Bacillus</taxon>
    </lineage>
</organism>
<name>A0ABY3FZG9_9BACI</name>
<accession>A0ABY3FZG9</accession>
<keyword evidence="2" id="KW-0472">Membrane</keyword>
<reference evidence="3 4" key="1">
    <citation type="submission" date="2019-06" db="EMBL/GenBank/DDBJ databases">
        <title>Genome sequence analysis of &gt;100 Bacillus licheniformis strains suggests intrinsic resistance to this species.</title>
        <authorList>
            <person name="Wels M."/>
            <person name="Siezen R.J."/>
            <person name="Johansen E."/>
            <person name="Stuer-Lauridsen B."/>
            <person name="Bjerre K."/>
            <person name="Nielsen B.K.K."/>
        </authorList>
    </citation>
    <scope>NUCLEOTIDE SEQUENCE [LARGE SCALE GENOMIC DNA]</scope>
    <source>
        <strain evidence="3 4">BAC-15381</strain>
    </source>
</reference>
<evidence type="ECO:0000256" key="2">
    <source>
        <dbReference type="SAM" id="Phobius"/>
    </source>
</evidence>
<sequence length="255" mass="29146">MKETPFYKSNWFTILMLIVFFPVGLILMWANKKWTVATRIVVSIVIVVLAIVGYSTRENQTGNVAASSDSAVKEEKKDSSNSKQESKKNVEKVDKEKEKKEKSNSGSETKKDPDKLSKESLVKDIQKLVGKKAGDKQKVSKVDLISTADDNNRPKKTVNITLNGSDNLTSKMIKQGMFMDAEKIFPKVFENKEVERVILIWNFPLVDVKGNSKSEKVLSIQLERKTNEEINWENFDRNNFSLIADYYYEHPVLNK</sequence>
<evidence type="ECO:0000313" key="4">
    <source>
        <dbReference type="Proteomes" id="UP000429980"/>
    </source>
</evidence>
<evidence type="ECO:0000313" key="3">
    <source>
        <dbReference type="EMBL" id="TWL42709.1"/>
    </source>
</evidence>
<keyword evidence="2" id="KW-1133">Transmembrane helix</keyword>
<dbReference type="Proteomes" id="UP000429980">
    <property type="component" value="Unassembled WGS sequence"/>
</dbReference>
<feature type="region of interest" description="Disordered" evidence="1">
    <location>
        <begin position="62"/>
        <end position="117"/>
    </location>
</feature>
<evidence type="ECO:0000256" key="1">
    <source>
        <dbReference type="SAM" id="MobiDB-lite"/>
    </source>
</evidence>
<feature type="transmembrane region" description="Helical" evidence="2">
    <location>
        <begin position="36"/>
        <end position="54"/>
    </location>
</feature>
<keyword evidence="4" id="KW-1185">Reference proteome</keyword>
<gene>
    <name evidence="3" type="ORF">CHCC15381_1885</name>
</gene>
<dbReference type="EMBL" id="NILF01000019">
    <property type="protein sequence ID" value="TWL42709.1"/>
    <property type="molecule type" value="Genomic_DNA"/>
</dbReference>
<dbReference type="RefSeq" id="WP_025811903.1">
    <property type="nucleotide sequence ID" value="NZ_CP033198.1"/>
</dbReference>
<feature type="compositionally biased region" description="Basic and acidic residues" evidence="1">
    <location>
        <begin position="71"/>
        <end position="117"/>
    </location>
</feature>
<comment type="caution">
    <text evidence="3">The sequence shown here is derived from an EMBL/GenBank/DDBJ whole genome shotgun (WGS) entry which is preliminary data.</text>
</comment>
<proteinExistence type="predicted"/>